<feature type="chain" id="PRO_5021523950" description="Lipocalin/cytosolic fatty-acid binding domain-containing protein" evidence="3">
    <location>
        <begin position="18"/>
        <end position="187"/>
    </location>
</feature>
<gene>
    <name evidence="6" type="ORF">AVEN_32326_1</name>
</gene>
<dbReference type="InterPro" id="IPR022272">
    <property type="entry name" value="Lipocalin_CS"/>
</dbReference>
<evidence type="ECO:0000256" key="1">
    <source>
        <dbReference type="ARBA" id="ARBA00006889"/>
    </source>
</evidence>
<dbReference type="InterPro" id="IPR012674">
    <property type="entry name" value="Calycin"/>
</dbReference>
<dbReference type="Gene3D" id="2.40.128.20">
    <property type="match status" value="1"/>
</dbReference>
<dbReference type="GO" id="GO:0031409">
    <property type="term" value="F:pigment binding"/>
    <property type="evidence" value="ECO:0007669"/>
    <property type="project" value="InterPro"/>
</dbReference>
<dbReference type="EMBL" id="BGPR01000966">
    <property type="protein sequence ID" value="GBM41520.1"/>
    <property type="molecule type" value="Genomic_DNA"/>
</dbReference>
<evidence type="ECO:0000256" key="4">
    <source>
        <dbReference type="RuleBase" id="RU003695"/>
    </source>
</evidence>
<dbReference type="InterPro" id="IPR022271">
    <property type="entry name" value="Lipocalin_ApoD"/>
</dbReference>
<dbReference type="GO" id="GO:0006629">
    <property type="term" value="P:lipid metabolic process"/>
    <property type="evidence" value="ECO:0007669"/>
    <property type="project" value="TreeGrafter"/>
</dbReference>
<dbReference type="PRINTS" id="PR01273">
    <property type="entry name" value="INVTBRTCOLOR"/>
</dbReference>
<protein>
    <recommendedName>
        <fullName evidence="5">Lipocalin/cytosolic fatty-acid binding domain-containing protein</fullName>
    </recommendedName>
</protein>
<organism evidence="6 7">
    <name type="scientific">Araneus ventricosus</name>
    <name type="common">Orbweaver spider</name>
    <name type="synonym">Epeira ventricosa</name>
    <dbReference type="NCBI Taxonomy" id="182803"/>
    <lineage>
        <taxon>Eukaryota</taxon>
        <taxon>Metazoa</taxon>
        <taxon>Ecdysozoa</taxon>
        <taxon>Arthropoda</taxon>
        <taxon>Chelicerata</taxon>
        <taxon>Arachnida</taxon>
        <taxon>Araneae</taxon>
        <taxon>Araneomorphae</taxon>
        <taxon>Entelegynae</taxon>
        <taxon>Araneoidea</taxon>
        <taxon>Araneidae</taxon>
        <taxon>Araneus</taxon>
    </lineage>
</organism>
<name>A0A4Y2FIZ2_ARAVE</name>
<evidence type="ECO:0000259" key="5">
    <source>
        <dbReference type="Pfam" id="PF00061"/>
    </source>
</evidence>
<dbReference type="SUPFAM" id="SSF50814">
    <property type="entry name" value="Lipocalins"/>
    <property type="match status" value="1"/>
</dbReference>
<evidence type="ECO:0000256" key="3">
    <source>
        <dbReference type="PIRNR" id="PIRNR036893"/>
    </source>
</evidence>
<proteinExistence type="inferred from homology"/>
<feature type="signal peptide" evidence="3">
    <location>
        <begin position="1"/>
        <end position="17"/>
    </location>
</feature>
<reference evidence="6 7" key="1">
    <citation type="journal article" date="2019" name="Sci. Rep.">
        <title>Orb-weaving spider Araneus ventricosus genome elucidates the spidroin gene catalogue.</title>
        <authorList>
            <person name="Kono N."/>
            <person name="Nakamura H."/>
            <person name="Ohtoshi R."/>
            <person name="Moran D.A.P."/>
            <person name="Shinohara A."/>
            <person name="Yoshida Y."/>
            <person name="Fujiwara M."/>
            <person name="Mori M."/>
            <person name="Tomita M."/>
            <person name="Arakawa K."/>
        </authorList>
    </citation>
    <scope>NUCLEOTIDE SEQUENCE [LARGE SCALE GENOMIC DNA]</scope>
</reference>
<dbReference type="PROSITE" id="PS00213">
    <property type="entry name" value="LIPOCALIN"/>
    <property type="match status" value="1"/>
</dbReference>
<keyword evidence="7" id="KW-1185">Reference proteome</keyword>
<accession>A0A4Y2FIZ2</accession>
<dbReference type="PANTHER" id="PTHR10612">
    <property type="entry name" value="APOLIPOPROTEIN D"/>
    <property type="match status" value="1"/>
</dbReference>
<comment type="similarity">
    <text evidence="1 3 4">Belongs to the calycin superfamily. Lipocalin family.</text>
</comment>
<dbReference type="OrthoDB" id="565904at2759"/>
<dbReference type="AlphaFoldDB" id="A0A4Y2FIZ2"/>
<dbReference type="PIRSF" id="PIRSF036893">
    <property type="entry name" value="Lipocalin_ApoD"/>
    <property type="match status" value="1"/>
</dbReference>
<dbReference type="InterPro" id="IPR003057">
    <property type="entry name" value="Invtbrt_color"/>
</dbReference>
<dbReference type="InterPro" id="IPR000566">
    <property type="entry name" value="Lipocln_cytosolic_FA-bd_dom"/>
</dbReference>
<comment type="caution">
    <text evidence="6">The sequence shown here is derived from an EMBL/GenBank/DDBJ whole genome shotgun (WGS) entry which is preliminary data.</text>
</comment>
<dbReference type="Pfam" id="PF00061">
    <property type="entry name" value="Lipocalin"/>
    <property type="match status" value="1"/>
</dbReference>
<evidence type="ECO:0000256" key="2">
    <source>
        <dbReference type="ARBA" id="ARBA00023157"/>
    </source>
</evidence>
<dbReference type="GO" id="GO:0000302">
    <property type="term" value="P:response to reactive oxygen species"/>
    <property type="evidence" value="ECO:0007669"/>
    <property type="project" value="TreeGrafter"/>
</dbReference>
<keyword evidence="2" id="KW-1015">Disulfide bond</keyword>
<dbReference type="PANTHER" id="PTHR10612:SF34">
    <property type="entry name" value="APOLIPOPROTEIN D"/>
    <property type="match status" value="1"/>
</dbReference>
<evidence type="ECO:0000313" key="7">
    <source>
        <dbReference type="Proteomes" id="UP000499080"/>
    </source>
</evidence>
<keyword evidence="3" id="KW-0732">Signal</keyword>
<sequence>MWAQILLLCASATVGLCALGSCPTPKVQADFELEKLSGTWYLLEATASIDRVSKKCSQFILDKKTATKSSFLHKFISTVSDKWKSEYSELTTPKKDEPAKLLVNPLKGTIMARKWPLWVIDTDYDTHLILYSCHKLVLAYTEEVFILSKTPKLDDKKKTELYDLLQKRNLSQKTLVEVNQNEKDCKE</sequence>
<feature type="domain" description="Lipocalin/cytosolic fatty-acid binding" evidence="5">
    <location>
        <begin position="37"/>
        <end position="181"/>
    </location>
</feature>
<dbReference type="GO" id="GO:0005737">
    <property type="term" value="C:cytoplasm"/>
    <property type="evidence" value="ECO:0007669"/>
    <property type="project" value="TreeGrafter"/>
</dbReference>
<dbReference type="Proteomes" id="UP000499080">
    <property type="component" value="Unassembled WGS sequence"/>
</dbReference>
<evidence type="ECO:0000313" key="6">
    <source>
        <dbReference type="EMBL" id="GBM41520.1"/>
    </source>
</evidence>